<dbReference type="EMBL" id="CP011975">
    <property type="protein sequence ID" value="AKP33980.1"/>
    <property type="molecule type" value="Genomic_DNA"/>
</dbReference>
<dbReference type="AlphaFoldDB" id="A0A0T9T4Q3"/>
<sequence>MILLSAPCRQLVVEAALAGVNHSLLDEARNILNVLPQLIPDPSVRLVCEAMLLFGLNQQDDALALLAASQSEDAQAMLELLQQGMAGNDKSVKPQRHNVFINRRSPDEH</sequence>
<reference evidence="3" key="2">
    <citation type="submission" date="2015-03" db="EMBL/GenBank/DDBJ databases">
        <authorList>
            <person name="Murphy D."/>
        </authorList>
    </citation>
    <scope>NUCLEOTIDE SEQUENCE [LARGE SCALE GENOMIC DNA]</scope>
    <source>
        <strain evidence="3">IP27925</strain>
    </source>
</reference>
<keyword evidence="5" id="KW-1185">Reference proteome</keyword>
<dbReference type="InterPro" id="IPR011990">
    <property type="entry name" value="TPR-like_helical_dom_sf"/>
</dbReference>
<dbReference type="Proteomes" id="UP000069914">
    <property type="component" value="Chromosome"/>
</dbReference>
<evidence type="ECO:0000313" key="3">
    <source>
        <dbReference type="EMBL" id="CNK61902.1"/>
    </source>
</evidence>
<name>A0A0T9T4Q3_YERAE</name>
<organism evidence="3 4">
    <name type="scientific">Yersinia aleksiciae</name>
    <dbReference type="NCBI Taxonomy" id="263819"/>
    <lineage>
        <taxon>Bacteria</taxon>
        <taxon>Pseudomonadati</taxon>
        <taxon>Pseudomonadota</taxon>
        <taxon>Gammaproteobacteria</taxon>
        <taxon>Enterobacterales</taxon>
        <taxon>Yersiniaceae</taxon>
        <taxon>Yersinia</taxon>
    </lineage>
</organism>
<evidence type="ECO:0000313" key="2">
    <source>
        <dbReference type="EMBL" id="AKP33980.1"/>
    </source>
</evidence>
<feature type="region of interest" description="Disordered" evidence="1">
    <location>
        <begin position="87"/>
        <end position="109"/>
    </location>
</feature>
<reference evidence="2 5" key="1">
    <citation type="journal article" date="2015" name="Genome Announc.">
        <title>De Novo Genome Sequence of Yersinia aleksiciae Y159T.</title>
        <authorList>
            <person name="Sprague L.D."/>
            <person name="Neubauer H."/>
        </authorList>
    </citation>
    <scope>NUCLEOTIDE SEQUENCE [LARGE SCALE GENOMIC DNA]</scope>
    <source>
        <strain evidence="2 5">159</strain>
    </source>
</reference>
<evidence type="ECO:0000256" key="1">
    <source>
        <dbReference type="SAM" id="MobiDB-lite"/>
    </source>
</evidence>
<dbReference type="Gene3D" id="1.25.40.10">
    <property type="entry name" value="Tetratricopeptide repeat domain"/>
    <property type="match status" value="1"/>
</dbReference>
<dbReference type="OrthoDB" id="6428508at2"/>
<evidence type="ECO:0000313" key="4">
    <source>
        <dbReference type="Proteomes" id="UP000040088"/>
    </source>
</evidence>
<dbReference type="STRING" id="28152.CH54_2186"/>
<dbReference type="RefSeq" id="WP_048618930.1">
    <property type="nucleotide sequence ID" value="NZ_CABHQI010000168.1"/>
</dbReference>
<dbReference type="Pfam" id="PF06287">
    <property type="entry name" value="DUF1039"/>
    <property type="match status" value="1"/>
</dbReference>
<gene>
    <name evidence="2" type="ORF">ACZ76_10720</name>
    <name evidence="3" type="ORF">ERS008460_00394</name>
</gene>
<dbReference type="KEGG" id="yak:ACZ76_10720"/>
<evidence type="ECO:0000313" key="5">
    <source>
        <dbReference type="Proteomes" id="UP000069914"/>
    </source>
</evidence>
<dbReference type="InterPro" id="IPR010437">
    <property type="entry name" value="T3SS_SsaH/EsaH"/>
</dbReference>
<reference evidence="4" key="3">
    <citation type="submission" date="2015-03" db="EMBL/GenBank/DDBJ databases">
        <authorList>
            <consortium name="Pathogen Informatics"/>
        </authorList>
    </citation>
    <scope>NUCLEOTIDE SEQUENCE [LARGE SCALE GENOMIC DNA]</scope>
    <source>
        <strain evidence="4">IP27925</strain>
    </source>
</reference>
<proteinExistence type="predicted"/>
<dbReference type="EMBL" id="CQEM01000001">
    <property type="protein sequence ID" value="CNK61902.1"/>
    <property type="molecule type" value="Genomic_DNA"/>
</dbReference>
<dbReference type="NCBIfam" id="TIGR02498">
    <property type="entry name" value="type_III_ssaH"/>
    <property type="match status" value="1"/>
</dbReference>
<dbReference type="Proteomes" id="UP000040088">
    <property type="component" value="Unassembled WGS sequence"/>
</dbReference>
<dbReference type="GeneID" id="61904296"/>
<accession>A0A0T9T4Q3</accession>
<protein>
    <submittedName>
        <fullName evidence="3">Type III secretion apparatus</fullName>
    </submittedName>
    <submittedName>
        <fullName evidence="2">Type III secretion system protein, SsaH family</fullName>
    </submittedName>
</protein>